<name>A0A8J5M016_ZINOF</name>
<feature type="domain" description="RING-type" evidence="6">
    <location>
        <begin position="98"/>
        <end position="140"/>
    </location>
</feature>
<keyword evidence="1" id="KW-0479">Metal-binding</keyword>
<dbReference type="OrthoDB" id="8062037at2759"/>
<dbReference type="PANTHER" id="PTHR45798">
    <property type="entry name" value="RING-H2 FINGER PROTEIN ATL61-RELATED-RELATED"/>
    <property type="match status" value="1"/>
</dbReference>
<feature type="transmembrane region" description="Helical" evidence="5">
    <location>
        <begin position="30"/>
        <end position="51"/>
    </location>
</feature>
<keyword evidence="8" id="KW-1185">Reference proteome</keyword>
<evidence type="ECO:0000256" key="3">
    <source>
        <dbReference type="ARBA" id="ARBA00022833"/>
    </source>
</evidence>
<dbReference type="CDD" id="cd16461">
    <property type="entry name" value="RING-H2_EL5-like"/>
    <property type="match status" value="1"/>
</dbReference>
<comment type="caution">
    <text evidence="7">The sequence shown here is derived from an EMBL/GenBank/DDBJ whole genome shotgun (WGS) entry which is preliminary data.</text>
</comment>
<proteinExistence type="predicted"/>
<keyword evidence="3" id="KW-0862">Zinc</keyword>
<dbReference type="InterPro" id="IPR001841">
    <property type="entry name" value="Znf_RING"/>
</dbReference>
<evidence type="ECO:0000259" key="6">
    <source>
        <dbReference type="PROSITE" id="PS50089"/>
    </source>
</evidence>
<protein>
    <recommendedName>
        <fullName evidence="6">RING-type domain-containing protein</fullName>
    </recommendedName>
</protein>
<organism evidence="7 8">
    <name type="scientific">Zingiber officinale</name>
    <name type="common">Ginger</name>
    <name type="synonym">Amomum zingiber</name>
    <dbReference type="NCBI Taxonomy" id="94328"/>
    <lineage>
        <taxon>Eukaryota</taxon>
        <taxon>Viridiplantae</taxon>
        <taxon>Streptophyta</taxon>
        <taxon>Embryophyta</taxon>
        <taxon>Tracheophyta</taxon>
        <taxon>Spermatophyta</taxon>
        <taxon>Magnoliopsida</taxon>
        <taxon>Liliopsida</taxon>
        <taxon>Zingiberales</taxon>
        <taxon>Zingiberaceae</taxon>
        <taxon>Zingiber</taxon>
    </lineage>
</organism>
<dbReference type="SMART" id="SM00184">
    <property type="entry name" value="RING"/>
    <property type="match status" value="1"/>
</dbReference>
<evidence type="ECO:0000256" key="2">
    <source>
        <dbReference type="ARBA" id="ARBA00022771"/>
    </source>
</evidence>
<dbReference type="EMBL" id="JACMSC010000001">
    <property type="protein sequence ID" value="KAG6538651.1"/>
    <property type="molecule type" value="Genomic_DNA"/>
</dbReference>
<evidence type="ECO:0000256" key="4">
    <source>
        <dbReference type="PROSITE-ProRule" id="PRU00175"/>
    </source>
</evidence>
<dbReference type="PROSITE" id="PS50089">
    <property type="entry name" value="ZF_RING_2"/>
    <property type="match status" value="1"/>
</dbReference>
<evidence type="ECO:0000256" key="5">
    <source>
        <dbReference type="SAM" id="Phobius"/>
    </source>
</evidence>
<dbReference type="PANTHER" id="PTHR45798:SF97">
    <property type="entry name" value="ALCOHOL-SENSITIVE RING FINGER PROTEIN 1"/>
    <property type="match status" value="1"/>
</dbReference>
<dbReference type="InterPro" id="IPR052788">
    <property type="entry name" value="RING-type_E3_ligase_ATL"/>
</dbReference>
<dbReference type="GO" id="GO:0008270">
    <property type="term" value="F:zinc ion binding"/>
    <property type="evidence" value="ECO:0007669"/>
    <property type="project" value="UniProtKB-KW"/>
</dbReference>
<keyword evidence="5" id="KW-0812">Transmembrane</keyword>
<dbReference type="AlphaFoldDB" id="A0A8J5M016"/>
<accession>A0A8J5M016</accession>
<gene>
    <name evidence="7" type="ORF">ZIOFF_003775</name>
</gene>
<evidence type="ECO:0000313" key="7">
    <source>
        <dbReference type="EMBL" id="KAG6538651.1"/>
    </source>
</evidence>
<keyword evidence="5" id="KW-0472">Membrane</keyword>
<keyword evidence="2 4" id="KW-0863">Zinc-finger</keyword>
<reference evidence="7 8" key="1">
    <citation type="submission" date="2020-08" db="EMBL/GenBank/DDBJ databases">
        <title>Plant Genome Project.</title>
        <authorList>
            <person name="Zhang R.-G."/>
        </authorList>
    </citation>
    <scope>NUCLEOTIDE SEQUENCE [LARGE SCALE GENOMIC DNA]</scope>
    <source>
        <tissue evidence="7">Rhizome</tissue>
    </source>
</reference>
<dbReference type="Proteomes" id="UP000734854">
    <property type="component" value="Unassembled WGS sequence"/>
</dbReference>
<keyword evidence="5" id="KW-1133">Transmembrane helix</keyword>
<evidence type="ECO:0000256" key="1">
    <source>
        <dbReference type="ARBA" id="ARBA00022723"/>
    </source>
</evidence>
<sequence length="190" mass="19938">MPPAMAILQLNSGLPPAAEAPVPLSLDSDLAVILAALLCALICVVGLALVARCAWLRHLAAGPPPVPPIKGLNKKALRALPKVSYGAEAAAGGLLLECPICLAEFVKGDEIRLLPQCGHGFHVNCADTWLSAHSSCPSCRRVLVVATFPPSRCQRFGEMSGNGAALPSAVALEEVAKAREDRRHNRSFLP</sequence>
<evidence type="ECO:0000313" key="8">
    <source>
        <dbReference type="Proteomes" id="UP000734854"/>
    </source>
</evidence>
<dbReference type="Pfam" id="PF13639">
    <property type="entry name" value="zf-RING_2"/>
    <property type="match status" value="1"/>
</dbReference>